<name>A0A8S5QNE1_9CAUD</name>
<reference evidence="1" key="1">
    <citation type="journal article" date="2021" name="Proc. Natl. Acad. Sci. U.S.A.">
        <title>A Catalog of Tens of Thousands of Viruses from Human Metagenomes Reveals Hidden Associations with Chronic Diseases.</title>
        <authorList>
            <person name="Tisza M.J."/>
            <person name="Buck C.B."/>
        </authorList>
    </citation>
    <scope>NUCLEOTIDE SEQUENCE</scope>
    <source>
        <strain evidence="1">CtV7t52</strain>
    </source>
</reference>
<organism evidence="1">
    <name type="scientific">Siphoviridae sp. ctV7t52</name>
    <dbReference type="NCBI Taxonomy" id="2826357"/>
    <lineage>
        <taxon>Viruses</taxon>
        <taxon>Duplodnaviria</taxon>
        <taxon>Heunggongvirae</taxon>
        <taxon>Uroviricota</taxon>
        <taxon>Caudoviricetes</taxon>
    </lineage>
</organism>
<accession>A0A8S5QNE1</accession>
<evidence type="ECO:0000313" key="1">
    <source>
        <dbReference type="EMBL" id="DAE20331.1"/>
    </source>
</evidence>
<dbReference type="EMBL" id="BK015692">
    <property type="protein sequence ID" value="DAE20331.1"/>
    <property type="molecule type" value="Genomic_DNA"/>
</dbReference>
<dbReference type="GO" id="GO:0003677">
    <property type="term" value="F:DNA binding"/>
    <property type="evidence" value="ECO:0007669"/>
    <property type="project" value="UniProtKB-KW"/>
</dbReference>
<proteinExistence type="predicted"/>
<protein>
    <submittedName>
        <fullName evidence="1">DNA-binding protein</fullName>
    </submittedName>
</protein>
<keyword evidence="1" id="KW-0238">DNA-binding</keyword>
<sequence>MLVDINAIKWLLENDTAYSISKNCGLSTQAVDKYKNGISDIMNMRLKHAIKMTEYANRFKKEK</sequence>